<dbReference type="EMBL" id="VUMH01000001">
    <property type="protein sequence ID" value="MSS26800.1"/>
    <property type="molecule type" value="Genomic_DNA"/>
</dbReference>
<comment type="cofactor">
    <cofactor evidence="2">
        <name>Mg(2+)</name>
        <dbReference type="ChEBI" id="CHEBI:18420"/>
    </cofactor>
</comment>
<evidence type="ECO:0000256" key="12">
    <source>
        <dbReference type="ARBA" id="ARBA00022801"/>
    </source>
</evidence>
<evidence type="ECO:0000256" key="2">
    <source>
        <dbReference type="ARBA" id="ARBA00001946"/>
    </source>
</evidence>
<comment type="catalytic activity">
    <reaction evidence="1 14 15 16">
        <text>Endonucleolytic cleavage to 5'-phosphomonoester.</text>
        <dbReference type="EC" id="3.1.26.4"/>
    </reaction>
</comment>
<dbReference type="RefSeq" id="WP_288230565.1">
    <property type="nucleotide sequence ID" value="NZ_JAXELC010000055.1"/>
</dbReference>
<dbReference type="GO" id="GO:0043137">
    <property type="term" value="P:DNA replication, removal of RNA primer"/>
    <property type="evidence" value="ECO:0007669"/>
    <property type="project" value="TreeGrafter"/>
</dbReference>
<keyword evidence="10 14" id="KW-0479">Metal-binding</keyword>
<dbReference type="GO" id="GO:0006298">
    <property type="term" value="P:mismatch repair"/>
    <property type="evidence" value="ECO:0007669"/>
    <property type="project" value="TreeGrafter"/>
</dbReference>
<reference evidence="18 19" key="1">
    <citation type="submission" date="2019-09" db="EMBL/GenBank/DDBJ databases">
        <title>In-depth cultivation of the pig gut microbiome towards novel bacterial diversity and tailored functional studies.</title>
        <authorList>
            <person name="Wylensek D."/>
            <person name="Hitch T.C.A."/>
            <person name="Clavel T."/>
        </authorList>
    </citation>
    <scope>NUCLEOTIDE SEQUENCE [LARGE SCALE GENOMIC DNA]</scope>
    <source>
        <strain evidence="18 19">PG-178-WT-4</strain>
    </source>
</reference>
<evidence type="ECO:0000256" key="6">
    <source>
        <dbReference type="ARBA" id="ARBA00012180"/>
    </source>
</evidence>
<feature type="domain" description="RNase H type-2" evidence="17">
    <location>
        <begin position="23"/>
        <end position="226"/>
    </location>
</feature>
<dbReference type="GO" id="GO:0032299">
    <property type="term" value="C:ribonuclease H2 complex"/>
    <property type="evidence" value="ECO:0007669"/>
    <property type="project" value="TreeGrafter"/>
</dbReference>
<evidence type="ECO:0000313" key="19">
    <source>
        <dbReference type="Proteomes" id="UP000477488"/>
    </source>
</evidence>
<dbReference type="InterPro" id="IPR001352">
    <property type="entry name" value="RNase_HII/HIII"/>
</dbReference>
<evidence type="ECO:0000259" key="17">
    <source>
        <dbReference type="PROSITE" id="PS51975"/>
    </source>
</evidence>
<evidence type="ECO:0000256" key="10">
    <source>
        <dbReference type="ARBA" id="ARBA00022723"/>
    </source>
</evidence>
<dbReference type="GO" id="GO:0003723">
    <property type="term" value="F:RNA binding"/>
    <property type="evidence" value="ECO:0007669"/>
    <property type="project" value="UniProtKB-UniRule"/>
</dbReference>
<dbReference type="GO" id="GO:0004523">
    <property type="term" value="F:RNA-DNA hybrid ribonuclease activity"/>
    <property type="evidence" value="ECO:0007669"/>
    <property type="project" value="UniProtKB-UniRule"/>
</dbReference>
<organism evidence="18 19">
    <name type="scientific">Desulfovibrio porci</name>
    <dbReference type="NCBI Taxonomy" id="2605782"/>
    <lineage>
        <taxon>Bacteria</taxon>
        <taxon>Pseudomonadati</taxon>
        <taxon>Thermodesulfobacteriota</taxon>
        <taxon>Desulfovibrionia</taxon>
        <taxon>Desulfovibrionales</taxon>
        <taxon>Desulfovibrionaceae</taxon>
        <taxon>Desulfovibrio</taxon>
    </lineage>
</organism>
<keyword evidence="12 14" id="KW-0378">Hydrolase</keyword>
<keyword evidence="8 14" id="KW-0963">Cytoplasm</keyword>
<name>A0A6L5XHZ5_9BACT</name>
<feature type="binding site" evidence="14 15">
    <location>
        <position position="29"/>
    </location>
    <ligand>
        <name>a divalent metal cation</name>
        <dbReference type="ChEBI" id="CHEBI:60240"/>
    </ligand>
</feature>
<dbReference type="AlphaFoldDB" id="A0A6L5XHZ5"/>
<evidence type="ECO:0000256" key="14">
    <source>
        <dbReference type="HAMAP-Rule" id="MF_00052"/>
    </source>
</evidence>
<dbReference type="GO" id="GO:0030145">
    <property type="term" value="F:manganese ion binding"/>
    <property type="evidence" value="ECO:0007669"/>
    <property type="project" value="UniProtKB-UniRule"/>
</dbReference>
<dbReference type="GO" id="GO:0005737">
    <property type="term" value="C:cytoplasm"/>
    <property type="evidence" value="ECO:0007669"/>
    <property type="project" value="UniProtKB-SubCell"/>
</dbReference>
<keyword evidence="11 14" id="KW-0255">Endonuclease</keyword>
<proteinExistence type="inferred from homology"/>
<evidence type="ECO:0000256" key="9">
    <source>
        <dbReference type="ARBA" id="ARBA00022722"/>
    </source>
</evidence>
<evidence type="ECO:0000256" key="13">
    <source>
        <dbReference type="ARBA" id="ARBA00023211"/>
    </source>
</evidence>
<evidence type="ECO:0000256" key="5">
    <source>
        <dbReference type="ARBA" id="ARBA00007383"/>
    </source>
</evidence>
<dbReference type="Gene3D" id="3.30.420.10">
    <property type="entry name" value="Ribonuclease H-like superfamily/Ribonuclease H"/>
    <property type="match status" value="1"/>
</dbReference>
<comment type="similarity">
    <text evidence="5 14 16">Belongs to the RNase HII family.</text>
</comment>
<dbReference type="InterPro" id="IPR022898">
    <property type="entry name" value="RNase_HII"/>
</dbReference>
<evidence type="ECO:0000256" key="11">
    <source>
        <dbReference type="ARBA" id="ARBA00022759"/>
    </source>
</evidence>
<dbReference type="EC" id="3.1.26.4" evidence="6 14"/>
<evidence type="ECO:0000256" key="3">
    <source>
        <dbReference type="ARBA" id="ARBA00004065"/>
    </source>
</evidence>
<evidence type="ECO:0000313" key="18">
    <source>
        <dbReference type="EMBL" id="MSS26800.1"/>
    </source>
</evidence>
<evidence type="ECO:0000256" key="8">
    <source>
        <dbReference type="ARBA" id="ARBA00022490"/>
    </source>
</evidence>
<comment type="cofactor">
    <cofactor evidence="14 15">
        <name>Mn(2+)</name>
        <dbReference type="ChEBI" id="CHEBI:29035"/>
    </cofactor>
    <cofactor evidence="14 15">
        <name>Mg(2+)</name>
        <dbReference type="ChEBI" id="CHEBI:18420"/>
    </cofactor>
    <text evidence="14 15">Manganese or magnesium. Binds 1 divalent metal ion per monomer in the absence of substrate. May bind a second metal ion after substrate binding.</text>
</comment>
<evidence type="ECO:0000256" key="7">
    <source>
        <dbReference type="ARBA" id="ARBA00019179"/>
    </source>
</evidence>
<dbReference type="CDD" id="cd07182">
    <property type="entry name" value="RNase_HII_bacteria_HII_like"/>
    <property type="match status" value="1"/>
</dbReference>
<dbReference type="Proteomes" id="UP000477488">
    <property type="component" value="Unassembled WGS sequence"/>
</dbReference>
<dbReference type="Pfam" id="PF01351">
    <property type="entry name" value="RNase_HII"/>
    <property type="match status" value="1"/>
</dbReference>
<dbReference type="PROSITE" id="PS51975">
    <property type="entry name" value="RNASE_H_2"/>
    <property type="match status" value="1"/>
</dbReference>
<dbReference type="PANTHER" id="PTHR10954:SF18">
    <property type="entry name" value="RIBONUCLEASE HII"/>
    <property type="match status" value="1"/>
</dbReference>
<evidence type="ECO:0000256" key="1">
    <source>
        <dbReference type="ARBA" id="ARBA00000077"/>
    </source>
</evidence>
<dbReference type="InterPro" id="IPR036397">
    <property type="entry name" value="RNaseH_sf"/>
</dbReference>
<comment type="function">
    <text evidence="3 14 16">Endonuclease that specifically degrades the RNA of RNA-DNA hybrids.</text>
</comment>
<keyword evidence="19" id="KW-1185">Reference proteome</keyword>
<keyword evidence="9 14" id="KW-0540">Nuclease</keyword>
<protein>
    <recommendedName>
        <fullName evidence="7 14">Ribonuclease HII</fullName>
        <shortName evidence="14">RNase HII</shortName>
        <ecNumber evidence="6 14">3.1.26.4</ecNumber>
    </recommendedName>
</protein>
<accession>A0A6L5XHZ5</accession>
<comment type="subcellular location">
    <subcellularLocation>
        <location evidence="4 14">Cytoplasm</location>
    </subcellularLocation>
</comment>
<dbReference type="HAMAP" id="MF_00052_B">
    <property type="entry name" value="RNase_HII_B"/>
    <property type="match status" value="1"/>
</dbReference>
<feature type="binding site" evidence="14 15">
    <location>
        <position position="30"/>
    </location>
    <ligand>
        <name>a divalent metal cation</name>
        <dbReference type="ChEBI" id="CHEBI:60240"/>
    </ligand>
</feature>
<dbReference type="SUPFAM" id="SSF53098">
    <property type="entry name" value="Ribonuclease H-like"/>
    <property type="match status" value="1"/>
</dbReference>
<dbReference type="InterPro" id="IPR024567">
    <property type="entry name" value="RNase_HII/HIII_dom"/>
</dbReference>
<evidence type="ECO:0000256" key="16">
    <source>
        <dbReference type="RuleBase" id="RU003515"/>
    </source>
</evidence>
<evidence type="ECO:0000256" key="15">
    <source>
        <dbReference type="PROSITE-ProRule" id="PRU01319"/>
    </source>
</evidence>
<keyword evidence="13 14" id="KW-0464">Manganese</keyword>
<feature type="binding site" evidence="14 15">
    <location>
        <position position="121"/>
    </location>
    <ligand>
        <name>a divalent metal cation</name>
        <dbReference type="ChEBI" id="CHEBI:60240"/>
    </ligand>
</feature>
<dbReference type="InterPro" id="IPR012337">
    <property type="entry name" value="RNaseH-like_sf"/>
</dbReference>
<dbReference type="NCBIfam" id="NF000595">
    <property type="entry name" value="PRK00015.1-3"/>
    <property type="match status" value="1"/>
</dbReference>
<comment type="caution">
    <text evidence="18">The sequence shown here is derived from an EMBL/GenBank/DDBJ whole genome shotgun (WGS) entry which is preliminary data.</text>
</comment>
<sequence length="230" mass="24694">MKKHPAQASLFGPDAAPPGRPSRYCAGIDEAGRGCLAGPVVAAAVILPAVYDLPGLTDSKALSVKARELLAPRIKACAVAWGLGVVWPRRIERINILQATFEAMSRAVGVLGVTPDRLLIDGNKTLPEAVLAPLWRARHTVALPPQRAIVGGDKSEDAISAASILAKTFRDRLMLHLARRWPGYGLEVHKGYGTRTHYEALRRLGPCPQHRLTFRGVLPASAAPRQGSLC</sequence>
<dbReference type="PANTHER" id="PTHR10954">
    <property type="entry name" value="RIBONUCLEASE H2 SUBUNIT A"/>
    <property type="match status" value="1"/>
</dbReference>
<gene>
    <name evidence="14" type="primary">rnhB</name>
    <name evidence="18" type="ORF">FYJ44_01820</name>
</gene>
<evidence type="ECO:0000256" key="4">
    <source>
        <dbReference type="ARBA" id="ARBA00004496"/>
    </source>
</evidence>